<dbReference type="AlphaFoldDB" id="A0AAV1A383"/>
<name>A0AAV1A383_VICFA</name>
<sequence length="106" mass="11699">MSDDFSGNMSGDFSGNIATLDNIINSGKVSADSSDDKFDVISDDISFNDSGITSDKDFGVTSDEIFDVSYDDTSDVKPPMKIKLLNTQTFEHLHRFNVVAKFYYSS</sequence>
<accession>A0AAV1A383</accession>
<reference evidence="1 2" key="1">
    <citation type="submission" date="2023-01" db="EMBL/GenBank/DDBJ databases">
        <authorList>
            <person name="Kreplak J."/>
        </authorList>
    </citation>
    <scope>NUCLEOTIDE SEQUENCE [LARGE SCALE GENOMIC DNA]</scope>
</reference>
<dbReference type="EMBL" id="OX451738">
    <property type="protein sequence ID" value="CAI8604781.1"/>
    <property type="molecule type" value="Genomic_DNA"/>
</dbReference>
<protein>
    <submittedName>
        <fullName evidence="1">Uncharacterized protein</fullName>
    </submittedName>
</protein>
<proteinExistence type="predicted"/>
<keyword evidence="2" id="KW-1185">Reference proteome</keyword>
<evidence type="ECO:0000313" key="2">
    <source>
        <dbReference type="Proteomes" id="UP001157006"/>
    </source>
</evidence>
<organism evidence="1 2">
    <name type="scientific">Vicia faba</name>
    <name type="common">Broad bean</name>
    <name type="synonym">Faba vulgaris</name>
    <dbReference type="NCBI Taxonomy" id="3906"/>
    <lineage>
        <taxon>Eukaryota</taxon>
        <taxon>Viridiplantae</taxon>
        <taxon>Streptophyta</taxon>
        <taxon>Embryophyta</taxon>
        <taxon>Tracheophyta</taxon>
        <taxon>Spermatophyta</taxon>
        <taxon>Magnoliopsida</taxon>
        <taxon>eudicotyledons</taxon>
        <taxon>Gunneridae</taxon>
        <taxon>Pentapetalae</taxon>
        <taxon>rosids</taxon>
        <taxon>fabids</taxon>
        <taxon>Fabales</taxon>
        <taxon>Fabaceae</taxon>
        <taxon>Papilionoideae</taxon>
        <taxon>50 kb inversion clade</taxon>
        <taxon>NPAAA clade</taxon>
        <taxon>Hologalegina</taxon>
        <taxon>IRL clade</taxon>
        <taxon>Fabeae</taxon>
        <taxon>Vicia</taxon>
    </lineage>
</organism>
<evidence type="ECO:0000313" key="1">
    <source>
        <dbReference type="EMBL" id="CAI8604781.1"/>
    </source>
</evidence>
<gene>
    <name evidence="1" type="ORF">VFH_III150040</name>
</gene>
<dbReference type="Proteomes" id="UP001157006">
    <property type="component" value="Chromosome 3"/>
</dbReference>